<reference evidence="2 3" key="1">
    <citation type="journal article" date="2014" name="ISME J.">
        <title>Ecophysiology of Thioploca ingrica as revealed by the complete genome sequence supplemented with proteomic evidence.</title>
        <authorList>
            <person name="Kojima H."/>
            <person name="Ogura Y."/>
            <person name="Yamamoto N."/>
            <person name="Togashi T."/>
            <person name="Mori H."/>
            <person name="Watanabe T."/>
            <person name="Nemoto F."/>
            <person name="Kurokawa K."/>
            <person name="Hayashi T."/>
            <person name="Fukui M."/>
        </authorList>
    </citation>
    <scope>NUCLEOTIDE SEQUENCE [LARGE SCALE GENOMIC DNA]</scope>
</reference>
<keyword evidence="3" id="KW-1185">Reference proteome</keyword>
<dbReference type="HOGENOM" id="CLU_2468051_0_0_6"/>
<dbReference type="Proteomes" id="UP000031623">
    <property type="component" value="Chromosome"/>
</dbReference>
<sequence length="88" mass="9459">MSETTAELSLTLNGKDTIAMVNQLCATTGMTPPCLVALMVRRYGQDLVSWIGHSPTLLANSTETPTDTPKPIIELPTDPGEHLLPVEL</sequence>
<dbReference type="AlphaFoldDB" id="A0A090AJI9"/>
<organism evidence="2 3">
    <name type="scientific">Thioploca ingrica</name>
    <dbReference type="NCBI Taxonomy" id="40754"/>
    <lineage>
        <taxon>Bacteria</taxon>
        <taxon>Pseudomonadati</taxon>
        <taxon>Pseudomonadota</taxon>
        <taxon>Gammaproteobacteria</taxon>
        <taxon>Thiotrichales</taxon>
        <taxon>Thiotrichaceae</taxon>
        <taxon>Thioploca</taxon>
    </lineage>
</organism>
<dbReference type="STRING" id="40754.THII_0788"/>
<evidence type="ECO:0000256" key="1">
    <source>
        <dbReference type="SAM" id="MobiDB-lite"/>
    </source>
</evidence>
<dbReference type="KEGG" id="tig:THII_0788"/>
<accession>A0A090AJI9</accession>
<feature type="region of interest" description="Disordered" evidence="1">
    <location>
        <begin position="59"/>
        <end position="79"/>
    </location>
</feature>
<evidence type="ECO:0000313" key="3">
    <source>
        <dbReference type="Proteomes" id="UP000031623"/>
    </source>
</evidence>
<evidence type="ECO:0000313" key="2">
    <source>
        <dbReference type="EMBL" id="BAP55085.1"/>
    </source>
</evidence>
<protein>
    <submittedName>
        <fullName evidence="2">Uncharacterized protein</fullName>
    </submittedName>
</protein>
<gene>
    <name evidence="2" type="ORF">THII_0788</name>
</gene>
<dbReference type="EMBL" id="AP014633">
    <property type="protein sequence ID" value="BAP55085.1"/>
    <property type="molecule type" value="Genomic_DNA"/>
</dbReference>
<proteinExistence type="predicted"/>
<name>A0A090AJI9_9GAMM</name>